<sequence>MNFIDQAVVNFFVANRVEWLIFVMLTITYLGNTVMIGVLTALSAASFYIHKHTARILPLLFSVGGSSITVYILKNIINRPRPALGLYTEFSSSFPSYHAVAAVALYGFFLYTIWKHDKHYLKKPFMIFLFILITLVGISRLYLGVHYFSDVLAGYIIGFVWLFISIKLHKYLLHREQCG</sequence>
<dbReference type="InterPro" id="IPR036938">
    <property type="entry name" value="PAP2/HPO_sf"/>
</dbReference>
<feature type="domain" description="Phosphatidic acid phosphatase type 2/haloperoxidase" evidence="2">
    <location>
        <begin position="56"/>
        <end position="166"/>
    </location>
</feature>
<accession>A0A1G2UU18</accession>
<keyword evidence="1" id="KW-0472">Membrane</keyword>
<feature type="transmembrane region" description="Helical" evidence="1">
    <location>
        <begin position="151"/>
        <end position="168"/>
    </location>
</feature>
<dbReference type="Proteomes" id="UP000177276">
    <property type="component" value="Unassembled WGS sequence"/>
</dbReference>
<evidence type="ECO:0000313" key="3">
    <source>
        <dbReference type="EMBL" id="OHB12900.1"/>
    </source>
</evidence>
<dbReference type="SUPFAM" id="SSF48317">
    <property type="entry name" value="Acid phosphatase/Vanadium-dependent haloperoxidase"/>
    <property type="match status" value="1"/>
</dbReference>
<proteinExistence type="predicted"/>
<feature type="transmembrane region" description="Helical" evidence="1">
    <location>
        <begin position="56"/>
        <end position="77"/>
    </location>
</feature>
<protein>
    <recommendedName>
        <fullName evidence="2">Phosphatidic acid phosphatase type 2/haloperoxidase domain-containing protein</fullName>
    </recommendedName>
</protein>
<dbReference type="EMBL" id="MHWS01000002">
    <property type="protein sequence ID" value="OHB12900.1"/>
    <property type="molecule type" value="Genomic_DNA"/>
</dbReference>
<dbReference type="Gene3D" id="1.20.144.10">
    <property type="entry name" value="Phosphatidic acid phosphatase type 2/haloperoxidase"/>
    <property type="match status" value="2"/>
</dbReference>
<name>A0A1G2UU18_9BACT</name>
<evidence type="ECO:0000259" key="2">
    <source>
        <dbReference type="SMART" id="SM00014"/>
    </source>
</evidence>
<keyword evidence="1" id="KW-0812">Transmembrane</keyword>
<dbReference type="AlphaFoldDB" id="A0A1G2UU18"/>
<reference evidence="3 4" key="1">
    <citation type="journal article" date="2016" name="Nat. Commun.">
        <title>Thousands of microbial genomes shed light on interconnected biogeochemical processes in an aquifer system.</title>
        <authorList>
            <person name="Anantharaman K."/>
            <person name="Brown C.T."/>
            <person name="Hug L.A."/>
            <person name="Sharon I."/>
            <person name="Castelle C.J."/>
            <person name="Probst A.J."/>
            <person name="Thomas B.C."/>
            <person name="Singh A."/>
            <person name="Wilkins M.J."/>
            <person name="Karaoz U."/>
            <person name="Brodie E.L."/>
            <person name="Williams K.H."/>
            <person name="Hubbard S.S."/>
            <person name="Banfield J.F."/>
        </authorList>
    </citation>
    <scope>NUCLEOTIDE SEQUENCE [LARGE SCALE GENOMIC DNA]</scope>
</reference>
<organism evidence="3 4">
    <name type="scientific">Candidatus Zambryskibacteria bacterium RIFCSPLOWO2_12_FULL_39_16</name>
    <dbReference type="NCBI Taxonomy" id="1802775"/>
    <lineage>
        <taxon>Bacteria</taxon>
        <taxon>Candidatus Zambryskiibacteriota</taxon>
    </lineage>
</organism>
<comment type="caution">
    <text evidence="3">The sequence shown here is derived from an EMBL/GenBank/DDBJ whole genome shotgun (WGS) entry which is preliminary data.</text>
</comment>
<evidence type="ECO:0000256" key="1">
    <source>
        <dbReference type="SAM" id="Phobius"/>
    </source>
</evidence>
<dbReference type="Pfam" id="PF01569">
    <property type="entry name" value="PAP2"/>
    <property type="match status" value="1"/>
</dbReference>
<feature type="transmembrane region" description="Helical" evidence="1">
    <location>
        <begin position="20"/>
        <end position="49"/>
    </location>
</feature>
<dbReference type="PANTHER" id="PTHR14969">
    <property type="entry name" value="SPHINGOSINE-1-PHOSPHATE PHOSPHOHYDROLASE"/>
    <property type="match status" value="1"/>
</dbReference>
<dbReference type="SMART" id="SM00014">
    <property type="entry name" value="acidPPc"/>
    <property type="match status" value="1"/>
</dbReference>
<feature type="transmembrane region" description="Helical" evidence="1">
    <location>
        <begin position="126"/>
        <end position="145"/>
    </location>
</feature>
<dbReference type="PANTHER" id="PTHR14969:SF13">
    <property type="entry name" value="AT30094P"/>
    <property type="match status" value="1"/>
</dbReference>
<dbReference type="InterPro" id="IPR000326">
    <property type="entry name" value="PAP2/HPO"/>
</dbReference>
<feature type="transmembrane region" description="Helical" evidence="1">
    <location>
        <begin position="97"/>
        <end position="114"/>
    </location>
</feature>
<keyword evidence="1" id="KW-1133">Transmembrane helix</keyword>
<evidence type="ECO:0000313" key="4">
    <source>
        <dbReference type="Proteomes" id="UP000177276"/>
    </source>
</evidence>
<gene>
    <name evidence="3" type="ORF">A3G46_02695</name>
</gene>
<dbReference type="CDD" id="cd03392">
    <property type="entry name" value="PAP2_like_2"/>
    <property type="match status" value="1"/>
</dbReference>